<evidence type="ECO:0000256" key="4">
    <source>
        <dbReference type="ARBA" id="ARBA00022705"/>
    </source>
</evidence>
<sequence>MPFILTIILANNLQIVVACGPFTIQDTIAFEPLNDLINYVKENKPHVLILTGPFYEKNNQAIHTGKLRQSFDSFFTELVDTIMTSLENVDVKVVIASSQREPHHYPVYPTPPYEIKGRYANLTFVPDPFLLDINGVVVGATTQDILFNMSTFEIHLDKTNSSADRMGRLASHLLEQQSFYPLDPPSKDVCIDMTLMEKFGVMGVKPHILILPSNLRYFVKEINECLVINPERLAKGYSGGTFARIEVSPGSTTTLCGRTACQIMRI</sequence>
<dbReference type="GO" id="GO:0003677">
    <property type="term" value="F:DNA binding"/>
    <property type="evidence" value="ECO:0007669"/>
    <property type="project" value="InterPro"/>
</dbReference>
<evidence type="ECO:0000256" key="6">
    <source>
        <dbReference type="SAM" id="SignalP"/>
    </source>
</evidence>
<reference evidence="8" key="1">
    <citation type="submission" date="2020-08" db="EMBL/GenBank/DDBJ databases">
        <title>Genome sequencing and assembly of the red palm weevil Rhynchophorus ferrugineus.</title>
        <authorList>
            <person name="Dias G.B."/>
            <person name="Bergman C.M."/>
            <person name="Manee M."/>
        </authorList>
    </citation>
    <scope>NUCLEOTIDE SEQUENCE</scope>
    <source>
        <strain evidence="8">AA-2017</strain>
        <tissue evidence="8">Whole larva</tissue>
    </source>
</reference>
<keyword evidence="4" id="KW-0235">DNA replication</keyword>
<keyword evidence="5" id="KW-0539">Nucleus</keyword>
<dbReference type="Pfam" id="PF04042">
    <property type="entry name" value="DNA_pol_E_B"/>
    <property type="match status" value="1"/>
</dbReference>
<proteinExistence type="inferred from homology"/>
<dbReference type="AlphaFoldDB" id="A0A834HX76"/>
<feature type="signal peptide" evidence="6">
    <location>
        <begin position="1"/>
        <end position="18"/>
    </location>
</feature>
<keyword evidence="6" id="KW-0732">Signal</keyword>
<dbReference type="Gene3D" id="3.60.21.60">
    <property type="match status" value="2"/>
</dbReference>
<comment type="subcellular location">
    <subcellularLocation>
        <location evidence="1">Nucleus</location>
    </subcellularLocation>
</comment>
<evidence type="ECO:0000256" key="2">
    <source>
        <dbReference type="ARBA" id="ARBA00007299"/>
    </source>
</evidence>
<dbReference type="InterPro" id="IPR016722">
    <property type="entry name" value="DNA_pol_alpha_bsu"/>
</dbReference>
<keyword evidence="9" id="KW-1185">Reference proteome</keyword>
<accession>A0A834HX76</accession>
<protein>
    <recommendedName>
        <fullName evidence="3">DNA polymerase alpha subunit B</fullName>
    </recommendedName>
</protein>
<name>A0A834HX76_RHYFE</name>
<feature type="chain" id="PRO_5033041636" description="DNA polymerase alpha subunit B" evidence="6">
    <location>
        <begin position="19"/>
        <end position="266"/>
    </location>
</feature>
<dbReference type="EMBL" id="JAACXV010014353">
    <property type="protein sequence ID" value="KAF7268056.1"/>
    <property type="molecule type" value="Genomic_DNA"/>
</dbReference>
<comment type="similarity">
    <text evidence="2">Belongs to the DNA polymerase alpha subunit B family.</text>
</comment>
<dbReference type="PANTHER" id="PTHR23061">
    <property type="entry name" value="DNA POLYMERASE 2 ALPHA 70 KDA SUBUNIT"/>
    <property type="match status" value="1"/>
</dbReference>
<dbReference type="OrthoDB" id="336885at2759"/>
<comment type="caution">
    <text evidence="8">The sequence shown here is derived from an EMBL/GenBank/DDBJ whole genome shotgun (WGS) entry which is preliminary data.</text>
</comment>
<feature type="domain" description="DNA polymerase alpha/delta/epsilon subunit B" evidence="7">
    <location>
        <begin position="15"/>
        <end position="220"/>
    </location>
</feature>
<gene>
    <name evidence="8" type="ORF">GWI33_018798</name>
</gene>
<evidence type="ECO:0000256" key="3">
    <source>
        <dbReference type="ARBA" id="ARBA00018596"/>
    </source>
</evidence>
<dbReference type="InterPro" id="IPR007185">
    <property type="entry name" value="DNA_pol_a/d/e_bsu"/>
</dbReference>
<evidence type="ECO:0000259" key="7">
    <source>
        <dbReference type="Pfam" id="PF04042"/>
    </source>
</evidence>
<dbReference type="PANTHER" id="PTHR23061:SF12">
    <property type="entry name" value="DNA POLYMERASE ALPHA SUBUNIT B"/>
    <property type="match status" value="1"/>
</dbReference>
<dbReference type="GO" id="GO:0006270">
    <property type="term" value="P:DNA replication initiation"/>
    <property type="evidence" value="ECO:0007669"/>
    <property type="project" value="TreeGrafter"/>
</dbReference>
<organism evidence="8 9">
    <name type="scientific">Rhynchophorus ferrugineus</name>
    <name type="common">Red palm weevil</name>
    <name type="synonym">Curculio ferrugineus</name>
    <dbReference type="NCBI Taxonomy" id="354439"/>
    <lineage>
        <taxon>Eukaryota</taxon>
        <taxon>Metazoa</taxon>
        <taxon>Ecdysozoa</taxon>
        <taxon>Arthropoda</taxon>
        <taxon>Hexapoda</taxon>
        <taxon>Insecta</taxon>
        <taxon>Pterygota</taxon>
        <taxon>Neoptera</taxon>
        <taxon>Endopterygota</taxon>
        <taxon>Coleoptera</taxon>
        <taxon>Polyphaga</taxon>
        <taxon>Cucujiformia</taxon>
        <taxon>Curculionidae</taxon>
        <taxon>Dryophthorinae</taxon>
        <taxon>Rhynchophorus</taxon>
    </lineage>
</organism>
<dbReference type="GO" id="GO:0005658">
    <property type="term" value="C:alpha DNA polymerase:primase complex"/>
    <property type="evidence" value="ECO:0007669"/>
    <property type="project" value="TreeGrafter"/>
</dbReference>
<evidence type="ECO:0000313" key="8">
    <source>
        <dbReference type="EMBL" id="KAF7268056.1"/>
    </source>
</evidence>
<dbReference type="Proteomes" id="UP000625711">
    <property type="component" value="Unassembled WGS sequence"/>
</dbReference>
<evidence type="ECO:0000256" key="1">
    <source>
        <dbReference type="ARBA" id="ARBA00004123"/>
    </source>
</evidence>
<evidence type="ECO:0000313" key="9">
    <source>
        <dbReference type="Proteomes" id="UP000625711"/>
    </source>
</evidence>
<evidence type="ECO:0000256" key="5">
    <source>
        <dbReference type="ARBA" id="ARBA00023242"/>
    </source>
</evidence>